<evidence type="ECO:0000313" key="2">
    <source>
        <dbReference type="Proteomes" id="UP000289738"/>
    </source>
</evidence>
<name>A0A445CR99_ARAHY</name>
<evidence type="ECO:0000313" key="1">
    <source>
        <dbReference type="EMBL" id="RYR53479.1"/>
    </source>
</evidence>
<sequence length="186" mass="20709">MAKSFALKIMYCAFCSSAYELALGAVNSEVLLGSPSLVPSLLLLQRTEFLNSKVINTLKRDQTNHHDLTSPIHRCEGAENKNQLLIVLNMNKPMMPPYAALYSPGRVYTHPAIPIGSYPHGQGVPSSPAISYDIRILAAQALTTMAIRSGEPFRKICNHDNAKKEWTDDELKKLYETHERLLDLVS</sequence>
<reference evidence="1 2" key="1">
    <citation type="submission" date="2019-01" db="EMBL/GenBank/DDBJ databases">
        <title>Sequencing of cultivated peanut Arachis hypogaea provides insights into genome evolution and oil improvement.</title>
        <authorList>
            <person name="Chen X."/>
        </authorList>
    </citation>
    <scope>NUCLEOTIDE SEQUENCE [LARGE SCALE GENOMIC DNA]</scope>
    <source>
        <strain evidence="2">cv. Fuhuasheng</strain>
        <tissue evidence="1">Leaves</tissue>
    </source>
</reference>
<gene>
    <name evidence="1" type="ORF">Ahy_A06g028626</name>
</gene>
<organism evidence="1 2">
    <name type="scientific">Arachis hypogaea</name>
    <name type="common">Peanut</name>
    <dbReference type="NCBI Taxonomy" id="3818"/>
    <lineage>
        <taxon>Eukaryota</taxon>
        <taxon>Viridiplantae</taxon>
        <taxon>Streptophyta</taxon>
        <taxon>Embryophyta</taxon>
        <taxon>Tracheophyta</taxon>
        <taxon>Spermatophyta</taxon>
        <taxon>Magnoliopsida</taxon>
        <taxon>eudicotyledons</taxon>
        <taxon>Gunneridae</taxon>
        <taxon>Pentapetalae</taxon>
        <taxon>rosids</taxon>
        <taxon>fabids</taxon>
        <taxon>Fabales</taxon>
        <taxon>Fabaceae</taxon>
        <taxon>Papilionoideae</taxon>
        <taxon>50 kb inversion clade</taxon>
        <taxon>dalbergioids sensu lato</taxon>
        <taxon>Dalbergieae</taxon>
        <taxon>Pterocarpus clade</taxon>
        <taxon>Arachis</taxon>
    </lineage>
</organism>
<comment type="caution">
    <text evidence="1">The sequence shown here is derived from an EMBL/GenBank/DDBJ whole genome shotgun (WGS) entry which is preliminary data.</text>
</comment>
<proteinExistence type="predicted"/>
<dbReference type="PANTHER" id="PTHR48151">
    <property type="entry name" value="SH3 DOMAIN-CONTAINING PROTEIN"/>
    <property type="match status" value="1"/>
</dbReference>
<dbReference type="Proteomes" id="UP000289738">
    <property type="component" value="Chromosome A06"/>
</dbReference>
<dbReference type="EMBL" id="SDMP01000006">
    <property type="protein sequence ID" value="RYR53479.1"/>
    <property type="molecule type" value="Genomic_DNA"/>
</dbReference>
<dbReference type="STRING" id="3818.A0A445CR99"/>
<dbReference type="PANTHER" id="PTHR48151:SF3">
    <property type="entry name" value="SH3 DOMAIN-CONTAINING PROTEIN"/>
    <property type="match status" value="1"/>
</dbReference>
<dbReference type="InterPro" id="IPR053296">
    <property type="entry name" value="TSET_member_tstB"/>
</dbReference>
<protein>
    <submittedName>
        <fullName evidence="1">Uncharacterized protein</fullName>
    </submittedName>
</protein>
<keyword evidence="2" id="KW-1185">Reference proteome</keyword>
<dbReference type="AlphaFoldDB" id="A0A445CR99"/>
<accession>A0A445CR99</accession>